<comment type="caution">
    <text evidence="1">The sequence shown here is derived from an EMBL/GenBank/DDBJ whole genome shotgun (WGS) entry which is preliminary data.</text>
</comment>
<name>A0AAD6UFF2_9AGAR</name>
<reference evidence="1" key="1">
    <citation type="submission" date="2023-03" db="EMBL/GenBank/DDBJ databases">
        <title>Massive genome expansion in bonnet fungi (Mycena s.s.) driven by repeated elements and novel gene families across ecological guilds.</title>
        <authorList>
            <consortium name="Lawrence Berkeley National Laboratory"/>
            <person name="Harder C.B."/>
            <person name="Miyauchi S."/>
            <person name="Viragh M."/>
            <person name="Kuo A."/>
            <person name="Thoen E."/>
            <person name="Andreopoulos B."/>
            <person name="Lu D."/>
            <person name="Skrede I."/>
            <person name="Drula E."/>
            <person name="Henrissat B."/>
            <person name="Morin E."/>
            <person name="Kohler A."/>
            <person name="Barry K."/>
            <person name="LaButti K."/>
            <person name="Morin E."/>
            <person name="Salamov A."/>
            <person name="Lipzen A."/>
            <person name="Mereny Z."/>
            <person name="Hegedus B."/>
            <person name="Baldrian P."/>
            <person name="Stursova M."/>
            <person name="Weitz H."/>
            <person name="Taylor A."/>
            <person name="Grigoriev I.V."/>
            <person name="Nagy L.G."/>
            <person name="Martin F."/>
            <person name="Kauserud H."/>
        </authorList>
    </citation>
    <scope>NUCLEOTIDE SEQUENCE</scope>
    <source>
        <strain evidence="1">CBHHK173m</strain>
    </source>
</reference>
<proteinExistence type="predicted"/>
<dbReference type="EMBL" id="JARJCN010000011">
    <property type="protein sequence ID" value="KAJ7096721.1"/>
    <property type="molecule type" value="Genomic_DNA"/>
</dbReference>
<keyword evidence="2" id="KW-1185">Reference proteome</keyword>
<dbReference type="AlphaFoldDB" id="A0AAD6UFF2"/>
<evidence type="ECO:0000313" key="1">
    <source>
        <dbReference type="EMBL" id="KAJ7096721.1"/>
    </source>
</evidence>
<accession>A0AAD6UFF2</accession>
<sequence>MNTPLQWGRRTTASQVPRSRYGHNQWWQESGRLGPLWASPDSRVSSLCEWDHPSDRYALGDTENSAPIVIVYAGMLFSGLCIHEGLGFQNLSLRKDLGDYHVACGWRSRSKNRFHPDANTCGSSFPYRRSTDCDFQLSSYEVLPALGLHANFGEIFFGNA</sequence>
<gene>
    <name evidence="1" type="ORF">B0H15DRAFT_826207</name>
</gene>
<organism evidence="1 2">
    <name type="scientific">Mycena belliarum</name>
    <dbReference type="NCBI Taxonomy" id="1033014"/>
    <lineage>
        <taxon>Eukaryota</taxon>
        <taxon>Fungi</taxon>
        <taxon>Dikarya</taxon>
        <taxon>Basidiomycota</taxon>
        <taxon>Agaricomycotina</taxon>
        <taxon>Agaricomycetes</taxon>
        <taxon>Agaricomycetidae</taxon>
        <taxon>Agaricales</taxon>
        <taxon>Marasmiineae</taxon>
        <taxon>Mycenaceae</taxon>
        <taxon>Mycena</taxon>
    </lineage>
</organism>
<evidence type="ECO:0000313" key="2">
    <source>
        <dbReference type="Proteomes" id="UP001222325"/>
    </source>
</evidence>
<protein>
    <submittedName>
        <fullName evidence="1">Uncharacterized protein</fullName>
    </submittedName>
</protein>
<dbReference type="Proteomes" id="UP001222325">
    <property type="component" value="Unassembled WGS sequence"/>
</dbReference>